<dbReference type="PANTHER" id="PTHR23074:SF86">
    <property type="entry name" value="SPASTIN"/>
    <property type="match status" value="1"/>
</dbReference>
<feature type="domain" description="AAA+ ATPase" evidence="10">
    <location>
        <begin position="292"/>
        <end position="429"/>
    </location>
</feature>
<feature type="region of interest" description="Disordered" evidence="9">
    <location>
        <begin position="156"/>
        <end position="230"/>
    </location>
</feature>
<keyword evidence="4" id="KW-0472">Membrane</keyword>
<evidence type="ECO:0000259" key="10">
    <source>
        <dbReference type="SMART" id="SM00382"/>
    </source>
</evidence>
<sequence length="533" mass="55042">MKSIVKSFSFGGFWSGASATGAAGGASATASGKAAGGQQQGGMPDDQQLARNRQKLRDYHQLAKEALTRAAGHDEAGRRPEAARLYRTGLAAAREGLALSVARGSGLGPLADSVAGWRAELQAWTEAVGDRLKVLEAGGSGGEAVRPLPHAAMLARQQRGATTGGSGAAAATPAAAAGRSRPASAAAAPAGGPRTVVLQRPAQPAATPAAAQPPRRATAAGNYAPGGGGRAAAAADDGLKKYREAVAAEILDRSPGVKWDDIAGLATAKAALSEAVILPTLRPDLFQGLRSPVRGILLYGPPGNGKTMLAKALAAESRATFFNISASSLTSKWVGDGEKLVRALFEEAAARQPSIIFLDELDSVMGSRGRQGESEAGRRLLTEFLVQFDGVGGAGRERVVVVGATNRPQELDDAVRRRLTKRIYVPLPDAEGRMAVLAHLLKGQPHRLGRTELSQLVAATAGYSASDLAALCKEAAMAPLRELRPDRLVAVPASELRPLAARDFAAALGVVRPSVAAGSLRGYEDFTREYGTT</sequence>
<evidence type="ECO:0000256" key="7">
    <source>
        <dbReference type="ARBA" id="ARBA00038871"/>
    </source>
</evidence>
<evidence type="ECO:0000256" key="3">
    <source>
        <dbReference type="ARBA" id="ARBA00022840"/>
    </source>
</evidence>
<dbReference type="Gene3D" id="1.20.58.80">
    <property type="entry name" value="Phosphotransferase system, lactose/cellobiose-type IIA subunit"/>
    <property type="match status" value="1"/>
</dbReference>
<evidence type="ECO:0000313" key="11">
    <source>
        <dbReference type="EMBL" id="KXZ44001.1"/>
    </source>
</evidence>
<feature type="compositionally biased region" description="Low complexity" evidence="9">
    <location>
        <begin position="24"/>
        <end position="33"/>
    </location>
</feature>
<dbReference type="InterPro" id="IPR015415">
    <property type="entry name" value="Spast_Vps4_C"/>
</dbReference>
<evidence type="ECO:0000256" key="6">
    <source>
        <dbReference type="ARBA" id="ARBA00036378"/>
    </source>
</evidence>
<keyword evidence="1" id="KW-0493">Microtubule</keyword>
<dbReference type="GO" id="GO:0016887">
    <property type="term" value="F:ATP hydrolysis activity"/>
    <property type="evidence" value="ECO:0007669"/>
    <property type="project" value="InterPro"/>
</dbReference>
<dbReference type="STRING" id="33097.A0A150G2H6"/>
<dbReference type="InterPro" id="IPR041569">
    <property type="entry name" value="AAA_lid_3"/>
</dbReference>
<dbReference type="InterPro" id="IPR003960">
    <property type="entry name" value="ATPase_AAA_CS"/>
</dbReference>
<dbReference type="Gene3D" id="3.40.50.300">
    <property type="entry name" value="P-loop containing nucleotide triphosphate hydrolases"/>
    <property type="match status" value="1"/>
</dbReference>
<dbReference type="GO" id="GO:0008568">
    <property type="term" value="F:microtubule severing ATPase activity"/>
    <property type="evidence" value="ECO:0007669"/>
    <property type="project" value="UniProtKB-EC"/>
</dbReference>
<dbReference type="SMART" id="SM00382">
    <property type="entry name" value="AAA"/>
    <property type="match status" value="1"/>
</dbReference>
<evidence type="ECO:0000256" key="5">
    <source>
        <dbReference type="ARBA" id="ARBA00023235"/>
    </source>
</evidence>
<protein>
    <recommendedName>
        <fullName evidence="7">microtubule-severing ATPase</fullName>
        <ecNumber evidence="7">5.6.1.1</ecNumber>
    </recommendedName>
</protein>
<dbReference type="CDD" id="cd19509">
    <property type="entry name" value="RecA-like_VPS4-like"/>
    <property type="match status" value="1"/>
</dbReference>
<evidence type="ECO:0000313" key="12">
    <source>
        <dbReference type="Proteomes" id="UP000075714"/>
    </source>
</evidence>
<dbReference type="Pfam" id="PF00004">
    <property type="entry name" value="AAA"/>
    <property type="match status" value="1"/>
</dbReference>
<dbReference type="AlphaFoldDB" id="A0A150G2H6"/>
<comment type="caution">
    <text evidence="11">The sequence shown here is derived from an EMBL/GenBank/DDBJ whole genome shotgun (WGS) entry which is preliminary data.</text>
</comment>
<evidence type="ECO:0000256" key="1">
    <source>
        <dbReference type="ARBA" id="ARBA00022701"/>
    </source>
</evidence>
<keyword evidence="3 8" id="KW-0067">ATP-binding</keyword>
<accession>A0A150G2H6</accession>
<keyword evidence="2 8" id="KW-0547">Nucleotide-binding</keyword>
<organism evidence="11 12">
    <name type="scientific">Gonium pectorale</name>
    <name type="common">Green alga</name>
    <dbReference type="NCBI Taxonomy" id="33097"/>
    <lineage>
        <taxon>Eukaryota</taxon>
        <taxon>Viridiplantae</taxon>
        <taxon>Chlorophyta</taxon>
        <taxon>core chlorophytes</taxon>
        <taxon>Chlorophyceae</taxon>
        <taxon>CS clade</taxon>
        <taxon>Chlamydomonadales</taxon>
        <taxon>Volvocaceae</taxon>
        <taxon>Gonium</taxon>
    </lineage>
</organism>
<dbReference type="FunFam" id="1.10.8.60:FF:000022">
    <property type="entry name" value="Fidgetin like 1"/>
    <property type="match status" value="1"/>
</dbReference>
<dbReference type="PROSITE" id="PS00674">
    <property type="entry name" value="AAA"/>
    <property type="match status" value="1"/>
</dbReference>
<name>A0A150G2H6_GONPE</name>
<dbReference type="Proteomes" id="UP000075714">
    <property type="component" value="Unassembled WGS sequence"/>
</dbReference>
<dbReference type="InterPro" id="IPR050304">
    <property type="entry name" value="MT-severing_AAA_ATPase"/>
</dbReference>
<evidence type="ECO:0000256" key="9">
    <source>
        <dbReference type="SAM" id="MobiDB-lite"/>
    </source>
</evidence>
<dbReference type="OrthoDB" id="10251136at2759"/>
<dbReference type="EMBL" id="LSYV01000076">
    <property type="protein sequence ID" value="KXZ44001.1"/>
    <property type="molecule type" value="Genomic_DNA"/>
</dbReference>
<dbReference type="PANTHER" id="PTHR23074">
    <property type="entry name" value="AAA DOMAIN-CONTAINING"/>
    <property type="match status" value="1"/>
</dbReference>
<comment type="catalytic activity">
    <reaction evidence="6">
        <text>n ATP + n H2O + a microtubule = n ADP + n phosphate + (n+1) alpha/beta tubulin heterodimers.</text>
        <dbReference type="EC" id="5.6.1.1"/>
    </reaction>
</comment>
<dbReference type="Gene3D" id="1.10.8.60">
    <property type="match status" value="1"/>
</dbReference>
<feature type="region of interest" description="Disordered" evidence="9">
    <location>
        <begin position="24"/>
        <end position="47"/>
    </location>
</feature>
<dbReference type="GO" id="GO:0005874">
    <property type="term" value="C:microtubule"/>
    <property type="evidence" value="ECO:0007669"/>
    <property type="project" value="UniProtKB-KW"/>
</dbReference>
<keyword evidence="12" id="KW-1185">Reference proteome</keyword>
<dbReference type="InterPro" id="IPR003593">
    <property type="entry name" value="AAA+_ATPase"/>
</dbReference>
<comment type="similarity">
    <text evidence="8">Belongs to the AAA ATPase family.</text>
</comment>
<dbReference type="SUPFAM" id="SSF52540">
    <property type="entry name" value="P-loop containing nucleoside triphosphate hydrolases"/>
    <property type="match status" value="1"/>
</dbReference>
<dbReference type="EC" id="5.6.1.1" evidence="7"/>
<dbReference type="FunFam" id="3.40.50.300:FF:000093">
    <property type="entry name" value="Fidgetin-like 1"/>
    <property type="match status" value="1"/>
</dbReference>
<dbReference type="InterPro" id="IPR003959">
    <property type="entry name" value="ATPase_AAA_core"/>
</dbReference>
<dbReference type="InterPro" id="IPR027417">
    <property type="entry name" value="P-loop_NTPase"/>
</dbReference>
<proteinExistence type="inferred from homology"/>
<dbReference type="Pfam" id="PF17862">
    <property type="entry name" value="AAA_lid_3"/>
    <property type="match status" value="1"/>
</dbReference>
<keyword evidence="5" id="KW-0413">Isomerase</keyword>
<dbReference type="GO" id="GO:0005524">
    <property type="term" value="F:ATP binding"/>
    <property type="evidence" value="ECO:0007669"/>
    <property type="project" value="UniProtKB-KW"/>
</dbReference>
<feature type="compositionally biased region" description="Low complexity" evidence="9">
    <location>
        <begin position="168"/>
        <end position="223"/>
    </location>
</feature>
<evidence type="ECO:0000256" key="2">
    <source>
        <dbReference type="ARBA" id="ARBA00022741"/>
    </source>
</evidence>
<evidence type="ECO:0000256" key="8">
    <source>
        <dbReference type="RuleBase" id="RU003651"/>
    </source>
</evidence>
<evidence type="ECO:0000256" key="4">
    <source>
        <dbReference type="ARBA" id="ARBA00023136"/>
    </source>
</evidence>
<gene>
    <name evidence="11" type="ORF">GPECTOR_75g724</name>
</gene>
<dbReference type="Pfam" id="PF09336">
    <property type="entry name" value="Vps4_C"/>
    <property type="match status" value="1"/>
</dbReference>
<reference evidence="12" key="1">
    <citation type="journal article" date="2016" name="Nat. Commun.">
        <title>The Gonium pectorale genome demonstrates co-option of cell cycle regulation during the evolution of multicellularity.</title>
        <authorList>
            <person name="Hanschen E.R."/>
            <person name="Marriage T.N."/>
            <person name="Ferris P.J."/>
            <person name="Hamaji T."/>
            <person name="Toyoda A."/>
            <person name="Fujiyama A."/>
            <person name="Neme R."/>
            <person name="Noguchi H."/>
            <person name="Minakuchi Y."/>
            <person name="Suzuki M."/>
            <person name="Kawai-Toyooka H."/>
            <person name="Smith D.R."/>
            <person name="Sparks H."/>
            <person name="Anderson J."/>
            <person name="Bakaric R."/>
            <person name="Luria V."/>
            <person name="Karger A."/>
            <person name="Kirschner M.W."/>
            <person name="Durand P.M."/>
            <person name="Michod R.E."/>
            <person name="Nozaki H."/>
            <person name="Olson B.J."/>
        </authorList>
    </citation>
    <scope>NUCLEOTIDE SEQUENCE [LARGE SCALE GENOMIC DNA]</scope>
    <source>
        <strain evidence="12">NIES-2863</strain>
    </source>
</reference>